<reference evidence="1 2" key="1">
    <citation type="journal article" date="2018" name="Sci. Rep.">
        <title>Genomic signatures of local adaptation to the degree of environmental predictability in rotifers.</title>
        <authorList>
            <person name="Franch-Gras L."/>
            <person name="Hahn C."/>
            <person name="Garcia-Roger E.M."/>
            <person name="Carmona M.J."/>
            <person name="Serra M."/>
            <person name="Gomez A."/>
        </authorList>
    </citation>
    <scope>NUCLEOTIDE SEQUENCE [LARGE SCALE GENOMIC DNA]</scope>
    <source>
        <strain evidence="1">HYR1</strain>
    </source>
</reference>
<gene>
    <name evidence="1" type="ORF">BpHYR1_035085</name>
</gene>
<evidence type="ECO:0000313" key="1">
    <source>
        <dbReference type="EMBL" id="RNA41083.1"/>
    </source>
</evidence>
<dbReference type="Proteomes" id="UP000276133">
    <property type="component" value="Unassembled WGS sequence"/>
</dbReference>
<proteinExistence type="predicted"/>
<organism evidence="1 2">
    <name type="scientific">Brachionus plicatilis</name>
    <name type="common">Marine rotifer</name>
    <name type="synonym">Brachionus muelleri</name>
    <dbReference type="NCBI Taxonomy" id="10195"/>
    <lineage>
        <taxon>Eukaryota</taxon>
        <taxon>Metazoa</taxon>
        <taxon>Spiralia</taxon>
        <taxon>Gnathifera</taxon>
        <taxon>Rotifera</taxon>
        <taxon>Eurotatoria</taxon>
        <taxon>Monogononta</taxon>
        <taxon>Pseudotrocha</taxon>
        <taxon>Ploima</taxon>
        <taxon>Brachionidae</taxon>
        <taxon>Brachionus</taxon>
    </lineage>
</organism>
<dbReference type="EMBL" id="REGN01000561">
    <property type="protein sequence ID" value="RNA41083.1"/>
    <property type="molecule type" value="Genomic_DNA"/>
</dbReference>
<name>A0A3M7SZ27_BRAPC</name>
<keyword evidence="2" id="KW-1185">Reference proteome</keyword>
<comment type="caution">
    <text evidence="1">The sequence shown here is derived from an EMBL/GenBank/DDBJ whole genome shotgun (WGS) entry which is preliminary data.</text>
</comment>
<accession>A0A3M7SZ27</accession>
<sequence length="86" mass="9805">MDLITNGTQSCLNILLTQLILVELKNNQTFNIIFINETDGNRENKTRIGLEDVSFPNIFTTSEKKILSTVNDYFFDCKIKTNDGDV</sequence>
<dbReference type="AlphaFoldDB" id="A0A3M7SZ27"/>
<protein>
    <submittedName>
        <fullName evidence="1">Uncharacterized protein</fullName>
    </submittedName>
</protein>
<evidence type="ECO:0000313" key="2">
    <source>
        <dbReference type="Proteomes" id="UP000276133"/>
    </source>
</evidence>